<organism evidence="4 5">
    <name type="scientific">Alloscardovia venturai</name>
    <dbReference type="NCBI Taxonomy" id="1769421"/>
    <lineage>
        <taxon>Bacteria</taxon>
        <taxon>Bacillati</taxon>
        <taxon>Actinomycetota</taxon>
        <taxon>Actinomycetes</taxon>
        <taxon>Bifidobacteriales</taxon>
        <taxon>Bifidobacteriaceae</taxon>
        <taxon>Alloscardovia</taxon>
    </lineage>
</organism>
<dbReference type="Proteomes" id="UP001597036">
    <property type="component" value="Unassembled WGS sequence"/>
</dbReference>
<name>A0ABW2Y5P0_9BIFI</name>
<dbReference type="PANTHER" id="PTHR30061">
    <property type="entry name" value="MALTOSE-BINDING PERIPLASMIC PROTEIN"/>
    <property type="match status" value="1"/>
</dbReference>
<evidence type="ECO:0000313" key="5">
    <source>
        <dbReference type="Proteomes" id="UP001597036"/>
    </source>
</evidence>
<evidence type="ECO:0000256" key="1">
    <source>
        <dbReference type="ARBA" id="ARBA00008520"/>
    </source>
</evidence>
<dbReference type="RefSeq" id="WP_377939082.1">
    <property type="nucleotide sequence ID" value="NZ_JBHTHQ010000021.1"/>
</dbReference>
<evidence type="ECO:0000313" key="4">
    <source>
        <dbReference type="EMBL" id="MFD0705395.1"/>
    </source>
</evidence>
<dbReference type="Pfam" id="PF01547">
    <property type="entry name" value="SBP_bac_1"/>
    <property type="match status" value="1"/>
</dbReference>
<dbReference type="Gene3D" id="3.40.190.10">
    <property type="entry name" value="Periplasmic binding protein-like II"/>
    <property type="match status" value="2"/>
</dbReference>
<dbReference type="InterPro" id="IPR006059">
    <property type="entry name" value="SBP"/>
</dbReference>
<reference evidence="5" key="1">
    <citation type="journal article" date="2019" name="Int. J. Syst. Evol. Microbiol.">
        <title>The Global Catalogue of Microorganisms (GCM) 10K type strain sequencing project: providing services to taxonomists for standard genome sequencing and annotation.</title>
        <authorList>
            <consortium name="The Broad Institute Genomics Platform"/>
            <consortium name="The Broad Institute Genome Sequencing Center for Infectious Disease"/>
            <person name="Wu L."/>
            <person name="Ma J."/>
        </authorList>
    </citation>
    <scope>NUCLEOTIDE SEQUENCE [LARGE SCALE GENOMIC DNA]</scope>
    <source>
        <strain evidence="5">CCM 8604</strain>
    </source>
</reference>
<keyword evidence="2" id="KW-0813">Transport</keyword>
<accession>A0ABW2Y5P0</accession>
<comment type="caution">
    <text evidence="4">The sequence shown here is derived from an EMBL/GenBank/DDBJ whole genome shotgun (WGS) entry which is preliminary data.</text>
</comment>
<proteinExistence type="inferred from homology"/>
<sequence>MSKSIKQGSGMPLVVWVMQDDFSSQTIEAINKEFTRRTNVKVEVQVQPWAQISTKIMTSLVTSSPPDVLDIGNTKLASFAQSGGLADLSRYKRQFDNHDSWLAGLAEAGEFDNHLYGVPAFGATRAVIYNKKLWAQAGIVQPPATYKELIDDLNRISEVHKSDKDFSAFYLPAKNWFLAMQFIWDFKGNVFDKSSGVFRPSMSSKASLRGLQEWRLFQNSYSSKASRVADANSPDMAQMMAENKTSAIFSNSASLKRISEINPQISQSDLGTFPFPSALPDRQSRNEVTYSKNKQPAVLSGSLWAVAARSPNADLAAEWISIATGSYIQRKYLFSADKWIPNNTNDVKKVLTTLPESDNSKGFFEAALLTSSTPALPLWSHIEEDSSMKEMLVAIASSRKDGGGAARVFDNHLEDLLKRSGDEK</sequence>
<protein>
    <submittedName>
        <fullName evidence="4">Extracellular solute-binding protein</fullName>
    </submittedName>
</protein>
<keyword evidence="3" id="KW-0732">Signal</keyword>
<comment type="similarity">
    <text evidence="1">Belongs to the bacterial solute-binding protein 1 family.</text>
</comment>
<dbReference type="SUPFAM" id="SSF53850">
    <property type="entry name" value="Periplasmic binding protein-like II"/>
    <property type="match status" value="1"/>
</dbReference>
<dbReference type="PANTHER" id="PTHR30061:SF50">
    <property type="entry name" value="MALTOSE_MALTODEXTRIN-BINDING PERIPLASMIC PROTEIN"/>
    <property type="match status" value="1"/>
</dbReference>
<evidence type="ECO:0000256" key="3">
    <source>
        <dbReference type="ARBA" id="ARBA00022729"/>
    </source>
</evidence>
<evidence type="ECO:0000256" key="2">
    <source>
        <dbReference type="ARBA" id="ARBA00022448"/>
    </source>
</evidence>
<gene>
    <name evidence="4" type="ORF">ACFQY8_06520</name>
</gene>
<keyword evidence="5" id="KW-1185">Reference proteome</keyword>
<dbReference type="EMBL" id="JBHTHQ010000021">
    <property type="protein sequence ID" value="MFD0705395.1"/>
    <property type="molecule type" value="Genomic_DNA"/>
</dbReference>